<dbReference type="AlphaFoldDB" id="A0A9D4UAD3"/>
<proteinExistence type="predicted"/>
<sequence>MRDRRRLDGVEMEEGGRPLGLPCCGCHCSHSIRHHTHIPATKFRPHICRIWDWCERRLHNHVCTPLLALGEALYATVQEVDRCKLHVQHPSIMSASGDMQEIQTISYVLAFLLYYIASVSQVVLCKGKYTARPASMDNKVSYWFLVSSYYKTRKCI</sequence>
<keyword evidence="1" id="KW-0812">Transmembrane</keyword>
<keyword evidence="1" id="KW-0472">Membrane</keyword>
<feature type="transmembrane region" description="Helical" evidence="1">
    <location>
        <begin position="104"/>
        <end position="124"/>
    </location>
</feature>
<dbReference type="EMBL" id="JABFUD020000020">
    <property type="protein sequence ID" value="KAI5064125.1"/>
    <property type="molecule type" value="Genomic_DNA"/>
</dbReference>
<organism evidence="2 3">
    <name type="scientific">Adiantum capillus-veneris</name>
    <name type="common">Maidenhair fern</name>
    <dbReference type="NCBI Taxonomy" id="13818"/>
    <lineage>
        <taxon>Eukaryota</taxon>
        <taxon>Viridiplantae</taxon>
        <taxon>Streptophyta</taxon>
        <taxon>Embryophyta</taxon>
        <taxon>Tracheophyta</taxon>
        <taxon>Polypodiopsida</taxon>
        <taxon>Polypodiidae</taxon>
        <taxon>Polypodiales</taxon>
        <taxon>Pteridineae</taxon>
        <taxon>Pteridaceae</taxon>
        <taxon>Vittarioideae</taxon>
        <taxon>Adiantum</taxon>
    </lineage>
</organism>
<evidence type="ECO:0000313" key="2">
    <source>
        <dbReference type="EMBL" id="KAI5064125.1"/>
    </source>
</evidence>
<comment type="caution">
    <text evidence="2">The sequence shown here is derived from an EMBL/GenBank/DDBJ whole genome shotgun (WGS) entry which is preliminary data.</text>
</comment>
<evidence type="ECO:0000256" key="1">
    <source>
        <dbReference type="SAM" id="Phobius"/>
    </source>
</evidence>
<protein>
    <submittedName>
        <fullName evidence="2">Uncharacterized protein</fullName>
    </submittedName>
</protein>
<name>A0A9D4UAD3_ADICA</name>
<accession>A0A9D4UAD3</accession>
<gene>
    <name evidence="2" type="ORF">GOP47_0020795</name>
</gene>
<keyword evidence="1" id="KW-1133">Transmembrane helix</keyword>
<reference evidence="2" key="1">
    <citation type="submission" date="2021-01" db="EMBL/GenBank/DDBJ databases">
        <title>Adiantum capillus-veneris genome.</title>
        <authorList>
            <person name="Fang Y."/>
            <person name="Liao Q."/>
        </authorList>
    </citation>
    <scope>NUCLEOTIDE SEQUENCE</scope>
    <source>
        <strain evidence="2">H3</strain>
        <tissue evidence="2">Leaf</tissue>
    </source>
</reference>
<keyword evidence="3" id="KW-1185">Reference proteome</keyword>
<evidence type="ECO:0000313" key="3">
    <source>
        <dbReference type="Proteomes" id="UP000886520"/>
    </source>
</evidence>
<dbReference type="Proteomes" id="UP000886520">
    <property type="component" value="Chromosome 20"/>
</dbReference>